<dbReference type="PANTHER" id="PTHR16214">
    <property type="entry name" value="TRANSMEMBRANE PROTEIN 260"/>
    <property type="match status" value="1"/>
</dbReference>
<sequence length="1109" mass="128382">MINFDFQKWNKILGWFVFIISLIAYMCTVEPTASFWDAGEYISTASKLQVGHPPGAPLFQMMGAFFSIFASDADQIALMVNLVSSFSSAFTILFMFWSITILVRKIAGQEESLSTSSKIAVLGSGLVGSLAFAFTDSFWFSAVEAEVYAMASFLMAVLFYVGLLWERDMFKPRGNRWLILIALIIGLSFGVHFMALLTIPAIGFLYYFKNTEKITVKNFILANVIVVAILMFIFKLLLPYSLTFFAVAEVFFVNSVGLPFNSGTIIAALALIAVFYFGLNFTRKKNYIHANTLILCILFIFIGFSSWIMLPIRSNANTVINENSPDNARELLAYYNREQYPETKLFYGPQFTDIYGGLDADNPYIDDKPKYEDDEKTGKYVIVNEWKNTKQNSSAEHKTFLPRMWSTEHIANYMQYTGAIDFTIKPEYQSEQQLIQTVNDFRNAYNQGQISNEDYANFLTQFAPYINVEKPSTASNFKYLFEFQMGYMYWRYFMWNFVGRQDDIQGHGDMHGNWISGIDFIDEIFRFSQDNLPSDVKNNKGRNTYFFLPLILGLIGFFFHLNRDNKNFWVLLVFFLFTGIALKIYLNERPFEPRERDYALVGSFYVFAIWIGFGVYALFEALKKYLTPKILAPLVTVVCLLAVPGVLIANNWDDHDRSNKRTATSMAKMYLDSVDENAILFTIGDNDTFALWYAQEIEGYRTDVRVINTSLFATDWYIDQMKRAAYESPAVKTSLEHRNYSYGTNDYVRYYKDPRVKDTMLVDNWIKYIKSDNPSTKVEMQNNQSINTFPTKNIRLPVSATNAIKSGIVKEKDRDKIAPYIDITINGDAIYKNRLLMLDVVANTDWKRPIYFTGGSFNDSDYLWMKDYLQLDGVCYKLVPIKTKIDPRNPYNMGRIDADKMYDIVMNWDWGNSGNDNLYYDPETRKNSITYRGNLARLVEELIAERDTIRTKKILDLGMEKMPVDKFGYYTLVEPFISGYYEIGEIDKARKIWEEVATKYHENLDYFSKLPLRDQYRLGDEIITNIERYRSLVDILIIQQDEKLMKAKAEEFNNYLKKFKHFYDSEEGFDSEEPLENALEQNNPDIDGLNNELRQPSTINDSSSLPPNQ</sequence>
<keyword evidence="2" id="KW-1133">Transmembrane helix</keyword>
<feature type="transmembrane region" description="Helical" evidence="2">
    <location>
        <begin position="78"/>
        <end position="99"/>
    </location>
</feature>
<keyword evidence="2" id="KW-0812">Transmembrane</keyword>
<accession>A0ABS6W295</accession>
<feature type="transmembrane region" description="Helical" evidence="2">
    <location>
        <begin position="544"/>
        <end position="561"/>
    </location>
</feature>
<dbReference type="EMBL" id="JAHWDF010000008">
    <property type="protein sequence ID" value="MBW2961849.1"/>
    <property type="molecule type" value="Genomic_DNA"/>
</dbReference>
<dbReference type="Proteomes" id="UP000719267">
    <property type="component" value="Unassembled WGS sequence"/>
</dbReference>
<feature type="transmembrane region" description="Helical" evidence="2">
    <location>
        <begin position="219"/>
        <end position="238"/>
    </location>
</feature>
<feature type="transmembrane region" description="Helical" evidence="2">
    <location>
        <begin position="598"/>
        <end position="619"/>
    </location>
</feature>
<feature type="transmembrane region" description="Helical" evidence="2">
    <location>
        <begin position="12"/>
        <end position="34"/>
    </location>
</feature>
<dbReference type="Pfam" id="PF11028">
    <property type="entry name" value="TMEM260-like"/>
    <property type="match status" value="1"/>
</dbReference>
<feature type="transmembrane region" description="Helical" evidence="2">
    <location>
        <begin position="177"/>
        <end position="207"/>
    </location>
</feature>
<feature type="region of interest" description="Disordered" evidence="1">
    <location>
        <begin position="1070"/>
        <end position="1109"/>
    </location>
</feature>
<name>A0ABS6W295_9FLAO</name>
<reference evidence="3 4" key="1">
    <citation type="submission" date="2021-07" db="EMBL/GenBank/DDBJ databases">
        <title>Mesonia aestuariivivens sp. nov., isolated from a tidal flat.</title>
        <authorList>
            <person name="Kim Y.-O."/>
            <person name="Yoon J.-H."/>
        </authorList>
    </citation>
    <scope>NUCLEOTIDE SEQUENCE [LARGE SCALE GENOMIC DNA]</scope>
    <source>
        <strain evidence="3 4">JHPTF-M18</strain>
    </source>
</reference>
<dbReference type="InterPro" id="IPR021280">
    <property type="entry name" value="TMEM260-like"/>
</dbReference>
<protein>
    <submittedName>
        <fullName evidence="3">DUF2723 domain-containing protein</fullName>
    </submittedName>
</protein>
<dbReference type="PANTHER" id="PTHR16214:SF3">
    <property type="entry name" value="TRANSMEMBRANE PROTEIN 260"/>
    <property type="match status" value="1"/>
</dbReference>
<evidence type="ECO:0000313" key="4">
    <source>
        <dbReference type="Proteomes" id="UP000719267"/>
    </source>
</evidence>
<keyword evidence="4" id="KW-1185">Reference proteome</keyword>
<comment type="caution">
    <text evidence="3">The sequence shown here is derived from an EMBL/GenBank/DDBJ whole genome shotgun (WGS) entry which is preliminary data.</text>
</comment>
<gene>
    <name evidence="3" type="ORF">KW502_08560</name>
</gene>
<evidence type="ECO:0000256" key="2">
    <source>
        <dbReference type="SAM" id="Phobius"/>
    </source>
</evidence>
<evidence type="ECO:0000313" key="3">
    <source>
        <dbReference type="EMBL" id="MBW2961849.1"/>
    </source>
</evidence>
<dbReference type="InterPro" id="IPR052724">
    <property type="entry name" value="GT117_domain-containing"/>
</dbReference>
<organism evidence="3 4">
    <name type="scientific">Mesonia aestuariivivens</name>
    <dbReference type="NCBI Taxonomy" id="2796128"/>
    <lineage>
        <taxon>Bacteria</taxon>
        <taxon>Pseudomonadati</taxon>
        <taxon>Bacteroidota</taxon>
        <taxon>Flavobacteriia</taxon>
        <taxon>Flavobacteriales</taxon>
        <taxon>Flavobacteriaceae</taxon>
        <taxon>Mesonia</taxon>
    </lineage>
</organism>
<keyword evidence="2" id="KW-0472">Membrane</keyword>
<feature type="compositionally biased region" description="Polar residues" evidence="1">
    <location>
        <begin position="1092"/>
        <end position="1109"/>
    </location>
</feature>
<feature type="transmembrane region" description="Helical" evidence="2">
    <location>
        <begin position="258"/>
        <end position="279"/>
    </location>
</feature>
<feature type="transmembrane region" description="Helical" evidence="2">
    <location>
        <begin position="631"/>
        <end position="652"/>
    </location>
</feature>
<feature type="transmembrane region" description="Helical" evidence="2">
    <location>
        <begin position="568"/>
        <end position="586"/>
    </location>
</feature>
<evidence type="ECO:0000256" key="1">
    <source>
        <dbReference type="SAM" id="MobiDB-lite"/>
    </source>
</evidence>
<proteinExistence type="predicted"/>
<feature type="transmembrane region" description="Helical" evidence="2">
    <location>
        <begin position="147"/>
        <end position="165"/>
    </location>
</feature>
<feature type="transmembrane region" description="Helical" evidence="2">
    <location>
        <begin position="291"/>
        <end position="310"/>
    </location>
</feature>
<feature type="transmembrane region" description="Helical" evidence="2">
    <location>
        <begin position="119"/>
        <end position="140"/>
    </location>
</feature>
<dbReference type="RefSeq" id="WP_219040140.1">
    <property type="nucleotide sequence ID" value="NZ_JAHWDF010000008.1"/>
</dbReference>